<gene>
    <name evidence="1" type="ORF">FHS88_003858</name>
</gene>
<dbReference type="Proteomes" id="UP000562254">
    <property type="component" value="Unassembled WGS sequence"/>
</dbReference>
<organism evidence="1 2">
    <name type="scientific">Neoroseomonas alkaliterrae</name>
    <dbReference type="NCBI Taxonomy" id="1452450"/>
    <lineage>
        <taxon>Bacteria</taxon>
        <taxon>Pseudomonadati</taxon>
        <taxon>Pseudomonadota</taxon>
        <taxon>Alphaproteobacteria</taxon>
        <taxon>Acetobacterales</taxon>
        <taxon>Acetobacteraceae</taxon>
        <taxon>Neoroseomonas</taxon>
    </lineage>
</organism>
<keyword evidence="2" id="KW-1185">Reference proteome</keyword>
<proteinExistence type="predicted"/>
<dbReference type="EMBL" id="JACIJE010000016">
    <property type="protein sequence ID" value="MBB5691697.1"/>
    <property type="molecule type" value="Genomic_DNA"/>
</dbReference>
<dbReference type="RefSeq" id="WP_184487094.1">
    <property type="nucleotide sequence ID" value="NZ_JAAEDJ010000123.1"/>
</dbReference>
<protein>
    <recommendedName>
        <fullName evidence="3">HEPN AbiU2-like domain-containing protein</fullName>
    </recommendedName>
</protein>
<accession>A0A840Y5P3</accession>
<reference evidence="1 2" key="1">
    <citation type="submission" date="2020-08" db="EMBL/GenBank/DDBJ databases">
        <title>Genomic Encyclopedia of Type Strains, Phase IV (KMG-IV): sequencing the most valuable type-strain genomes for metagenomic binning, comparative biology and taxonomic classification.</title>
        <authorList>
            <person name="Goeker M."/>
        </authorList>
    </citation>
    <scope>NUCLEOTIDE SEQUENCE [LARGE SCALE GENOMIC DNA]</scope>
    <source>
        <strain evidence="1 2">DSM 25895</strain>
    </source>
</reference>
<name>A0A840Y5P3_9PROT</name>
<evidence type="ECO:0000313" key="1">
    <source>
        <dbReference type="EMBL" id="MBB5691697.1"/>
    </source>
</evidence>
<evidence type="ECO:0008006" key="3">
    <source>
        <dbReference type="Google" id="ProtNLM"/>
    </source>
</evidence>
<sequence length="304" mass="34731">MHDCLGLLDYRRKRTEWLGWLQGDPHNSINRQLYGFMWDDAVFRMLNEARRFATKEQPTSAVAPTLASMLDQGFVATQILAVSRLVDKRKDVISLRRLLDDIEAHRHLVTREMFVCHDGLLYNAAAAERAFWAKAPRPTTGVVTMFLPTEGPEAFDTAERGHRAYDALSEKAPADRSRTDTIQPAVFDGIRALLEDQTVTSLVELRHKFVAHAADKLSRRRAGIERFGVTLNGLEAAQRSLVQAAQRIELDLLWGSSRGVVPVPQHDHLRYLDLPFAPADRLQELRDWWQRHCEAREEWTSARS</sequence>
<evidence type="ECO:0000313" key="2">
    <source>
        <dbReference type="Proteomes" id="UP000562254"/>
    </source>
</evidence>
<dbReference type="AlphaFoldDB" id="A0A840Y5P3"/>
<comment type="caution">
    <text evidence="1">The sequence shown here is derived from an EMBL/GenBank/DDBJ whole genome shotgun (WGS) entry which is preliminary data.</text>
</comment>